<organism evidence="2 3">
    <name type="scientific">Paramicrobacterium chengjingii</name>
    <dbReference type="NCBI Taxonomy" id="2769067"/>
    <lineage>
        <taxon>Bacteria</taxon>
        <taxon>Bacillati</taxon>
        <taxon>Actinomycetota</taxon>
        <taxon>Actinomycetes</taxon>
        <taxon>Micrococcales</taxon>
        <taxon>Microbacteriaceae</taxon>
        <taxon>Paramicrobacterium</taxon>
    </lineage>
</organism>
<accession>A0ABX6YGE5</accession>
<evidence type="ECO:0000313" key="3">
    <source>
        <dbReference type="Proteomes" id="UP000662814"/>
    </source>
</evidence>
<dbReference type="Pfam" id="PF09951">
    <property type="entry name" value="Imm33"/>
    <property type="match status" value="1"/>
</dbReference>
<dbReference type="PANTHER" id="PTHR38743:SF2">
    <property type="entry name" value="DUF2185 DOMAIN-CONTAINING PROTEIN"/>
    <property type="match status" value="1"/>
</dbReference>
<proteinExistence type="predicted"/>
<gene>
    <name evidence="2" type="ORF">HCR76_13815</name>
</gene>
<keyword evidence="3" id="KW-1185">Reference proteome</keyword>
<dbReference type="InterPro" id="IPR018689">
    <property type="entry name" value="Imm33_dom"/>
</dbReference>
<feature type="domain" description="Immunity protein Imm33" evidence="1">
    <location>
        <begin position="23"/>
        <end position="108"/>
    </location>
</feature>
<evidence type="ECO:0000313" key="2">
    <source>
        <dbReference type="EMBL" id="QPZ37873.1"/>
    </source>
</evidence>
<dbReference type="PANTHER" id="PTHR38743">
    <property type="entry name" value="SIMILAR TO GLYOXYLASE I FAMILY PROTEIN"/>
    <property type="match status" value="1"/>
</dbReference>
<reference evidence="2 3" key="1">
    <citation type="submission" date="2020-12" db="EMBL/GenBank/DDBJ databases">
        <title>Microbacterium sp. HY060.</title>
        <authorList>
            <person name="Zhou J."/>
        </authorList>
    </citation>
    <scope>NUCLEOTIDE SEQUENCE [LARGE SCALE GENOMIC DNA]</scope>
    <source>
        <strain evidence="2 3">HY60</strain>
    </source>
</reference>
<sequence>MSKRYVLATSDLVDLAPGYGTAVVSDQITVSGRAVGYMYREEPDDGGDSGWRFLSGDESQEYLDDERHVGVFEVNDIANLDNAIIEYLDAESGTHLVRVDGSDDFVDVDDDGGPDELQAEYVSSDDDWVEFDVDAVDSVSDLRDDDSM</sequence>
<protein>
    <submittedName>
        <fullName evidence="2">DUF2185 domain-containing protein</fullName>
    </submittedName>
</protein>
<dbReference type="RefSeq" id="WP_166991610.1">
    <property type="nucleotide sequence ID" value="NZ_CP061169.1"/>
</dbReference>
<dbReference type="EMBL" id="CP061169">
    <property type="protein sequence ID" value="QPZ37873.1"/>
    <property type="molecule type" value="Genomic_DNA"/>
</dbReference>
<dbReference type="Proteomes" id="UP000662814">
    <property type="component" value="Chromosome"/>
</dbReference>
<evidence type="ECO:0000259" key="1">
    <source>
        <dbReference type="Pfam" id="PF09951"/>
    </source>
</evidence>
<name>A0ABX6YGE5_9MICO</name>